<dbReference type="PANTHER" id="PTHR32071:SF101">
    <property type="entry name" value="ACETOIN DEHYDROGENASE OPERON TRANSCRIPTIONAL ACTIVATOR ACOR"/>
    <property type="match status" value="1"/>
</dbReference>
<dbReference type="Gene3D" id="1.10.8.60">
    <property type="match status" value="1"/>
</dbReference>
<keyword evidence="3" id="KW-0805">Transcription regulation</keyword>
<dbReference type="PRINTS" id="PR01590">
    <property type="entry name" value="HTHFIS"/>
</dbReference>
<dbReference type="Gene3D" id="1.10.10.60">
    <property type="entry name" value="Homeodomain-like"/>
    <property type="match status" value="1"/>
</dbReference>
<dbReference type="CDD" id="cd00009">
    <property type="entry name" value="AAA"/>
    <property type="match status" value="1"/>
</dbReference>
<dbReference type="InterPro" id="IPR009057">
    <property type="entry name" value="Homeodomain-like_sf"/>
</dbReference>
<dbReference type="PROSITE" id="PS50045">
    <property type="entry name" value="SIGMA54_INTERACT_4"/>
    <property type="match status" value="1"/>
</dbReference>
<dbReference type="Pfam" id="PF02954">
    <property type="entry name" value="HTH_8"/>
    <property type="match status" value="1"/>
</dbReference>
<name>A0ABS0LLH4_9LACT</name>
<dbReference type="PROSITE" id="PS00676">
    <property type="entry name" value="SIGMA54_INTERACT_2"/>
    <property type="match status" value="1"/>
</dbReference>
<dbReference type="InterPro" id="IPR003593">
    <property type="entry name" value="AAA+_ATPase"/>
</dbReference>
<dbReference type="PANTHER" id="PTHR32071">
    <property type="entry name" value="TRANSCRIPTIONAL REGULATORY PROTEIN"/>
    <property type="match status" value="1"/>
</dbReference>
<dbReference type="InterPro" id="IPR002197">
    <property type="entry name" value="HTH_Fis"/>
</dbReference>
<dbReference type="SUPFAM" id="SSF52540">
    <property type="entry name" value="P-loop containing nucleoside triphosphate hydrolases"/>
    <property type="match status" value="1"/>
</dbReference>
<feature type="domain" description="Sigma-54 factor interaction" evidence="5">
    <location>
        <begin position="289"/>
        <end position="514"/>
    </location>
</feature>
<keyword evidence="4" id="KW-0804">Transcription</keyword>
<dbReference type="Gene3D" id="3.30.450.40">
    <property type="match status" value="1"/>
</dbReference>
<evidence type="ECO:0000256" key="3">
    <source>
        <dbReference type="ARBA" id="ARBA00023015"/>
    </source>
</evidence>
<dbReference type="Proteomes" id="UP000823401">
    <property type="component" value="Unassembled WGS sequence"/>
</dbReference>
<organism evidence="6 7">
    <name type="scientific">Ruoffia tabacinasalis</name>
    <dbReference type="NCBI Taxonomy" id="87458"/>
    <lineage>
        <taxon>Bacteria</taxon>
        <taxon>Bacillati</taxon>
        <taxon>Bacillota</taxon>
        <taxon>Bacilli</taxon>
        <taxon>Lactobacillales</taxon>
        <taxon>Aerococcaceae</taxon>
        <taxon>Ruoffia</taxon>
    </lineage>
</organism>
<dbReference type="SMART" id="SM00382">
    <property type="entry name" value="AAA"/>
    <property type="match status" value="1"/>
</dbReference>
<dbReference type="Pfam" id="PF25601">
    <property type="entry name" value="AAA_lid_14"/>
    <property type="match status" value="1"/>
</dbReference>
<gene>
    <name evidence="6" type="ORF">HYQ42_09830</name>
</gene>
<evidence type="ECO:0000313" key="6">
    <source>
        <dbReference type="EMBL" id="MBG9979083.1"/>
    </source>
</evidence>
<accession>A0ABS0LLH4</accession>
<keyword evidence="7" id="KW-1185">Reference proteome</keyword>
<dbReference type="InterPro" id="IPR002078">
    <property type="entry name" value="Sigma_54_int"/>
</dbReference>
<dbReference type="InterPro" id="IPR025943">
    <property type="entry name" value="Sigma_54_int_dom_ATP-bd_2"/>
</dbReference>
<dbReference type="InterPro" id="IPR027417">
    <property type="entry name" value="P-loop_NTPase"/>
</dbReference>
<protein>
    <submittedName>
        <fullName evidence="6">Sigma-54-dependent Fis family transcriptional regulator</fullName>
    </submittedName>
</protein>
<evidence type="ECO:0000313" key="7">
    <source>
        <dbReference type="Proteomes" id="UP000823401"/>
    </source>
</evidence>
<evidence type="ECO:0000256" key="1">
    <source>
        <dbReference type="ARBA" id="ARBA00022741"/>
    </source>
</evidence>
<dbReference type="Pfam" id="PF00158">
    <property type="entry name" value="Sigma54_activat"/>
    <property type="match status" value="1"/>
</dbReference>
<comment type="caution">
    <text evidence="6">The sequence shown here is derived from an EMBL/GenBank/DDBJ whole genome shotgun (WGS) entry which is preliminary data.</text>
</comment>
<evidence type="ECO:0000256" key="4">
    <source>
        <dbReference type="ARBA" id="ARBA00023163"/>
    </source>
</evidence>
<evidence type="ECO:0000259" key="5">
    <source>
        <dbReference type="PROSITE" id="PS50045"/>
    </source>
</evidence>
<keyword evidence="2" id="KW-0067">ATP-binding</keyword>
<reference evidence="6 7" key="1">
    <citation type="submission" date="2020-07" db="EMBL/GenBank/DDBJ databases">
        <title>Facklamia lactis sp. nov., isolated from raw milk.</title>
        <authorList>
            <person name="Doll E.V."/>
            <person name="Huptas C."/>
            <person name="Staib L."/>
            <person name="Wenning M."/>
            <person name="Scherer S."/>
        </authorList>
    </citation>
    <scope>NUCLEOTIDE SEQUENCE [LARGE SCALE GENOMIC DNA]</scope>
    <source>
        <strain evidence="6 7">DSM 104272</strain>
    </source>
</reference>
<keyword evidence="1" id="KW-0547">Nucleotide-binding</keyword>
<dbReference type="EMBL" id="JACCEL010000028">
    <property type="protein sequence ID" value="MBG9979083.1"/>
    <property type="molecule type" value="Genomic_DNA"/>
</dbReference>
<proteinExistence type="predicted"/>
<dbReference type="RefSeq" id="WP_197105120.1">
    <property type="nucleotide sequence ID" value="NZ_JACCEL010000028.1"/>
</dbReference>
<dbReference type="Gene3D" id="3.40.50.300">
    <property type="entry name" value="P-loop containing nucleotide triphosphate hydrolases"/>
    <property type="match status" value="1"/>
</dbReference>
<dbReference type="InterPro" id="IPR029016">
    <property type="entry name" value="GAF-like_dom_sf"/>
</dbReference>
<dbReference type="InterPro" id="IPR058031">
    <property type="entry name" value="AAA_lid_NorR"/>
</dbReference>
<sequence>MNELLWKEFVIKKVINPDALPDKIANSWEVCRKKDLNPFQMVSNTVLLYDQLSMKQKRHKLLIDLVEEEIIKISKIFNQSESLLILTDAEGYIIWRQGNARAIDQANNIGFFEGSRWNELDVGTNAISLAISKRMSQKVSRFEHYAVASHEWSCFACPIFDGDHLVGILDISTYKNNHIEHQSVTQLIAERVMNRLFQRRIKQQQALMTYVVGTDNHSVLCNEHKQVVYFPTEMERYKQLSLGIDIEAFCHQYDGLYNVESLLYDQELIGYKYQFYTNNHTERKYYPGVLSENKTYQNFLEKVYKAAEGTVPVHIRGESGSGKEIIAKTIHYNSPYKDGPLISLNCGSISENLLESELFGYAAGAFTGASKEGYSGKMRQAEGGTLFLDEVDSMSLKMQAALLRAIEEKQVTPIGSNKSYTVDFRIVTATNQDLKTAVCEGRFREDLYYRLYVIPLQIPPLRQRTEDLLPLIESFCQKKKWQITWKRELFDITKHYPWHGNIREFNNFLERLYMFYPIEQPSSHVIKELIEMTTFSAPQAPSNLRVKIEQEKNIQPKNEAEKILQTLEEYNYHKSHAAKALNMSRTTLYRKIKKYQLDVI</sequence>
<evidence type="ECO:0000256" key="2">
    <source>
        <dbReference type="ARBA" id="ARBA00022840"/>
    </source>
</evidence>
<dbReference type="SUPFAM" id="SSF46689">
    <property type="entry name" value="Homeodomain-like"/>
    <property type="match status" value="1"/>
</dbReference>